<evidence type="ECO:0000256" key="1">
    <source>
        <dbReference type="ARBA" id="ARBA00001936"/>
    </source>
</evidence>
<dbReference type="EMBL" id="JACHHR010000003">
    <property type="protein sequence ID" value="MBB5212448.1"/>
    <property type="molecule type" value="Genomic_DNA"/>
</dbReference>
<dbReference type="PANTHER" id="PTHR21621:SF7">
    <property type="entry name" value="RIBOSOMAL PROTEIN BS6--L-GLUTAMATE LIGASE"/>
    <property type="match status" value="1"/>
</dbReference>
<comment type="cofactor">
    <cofactor evidence="1">
        <name>Mn(2+)</name>
        <dbReference type="ChEBI" id="CHEBI:29035"/>
    </cofactor>
</comment>
<evidence type="ECO:0000313" key="15">
    <source>
        <dbReference type="EMBL" id="QHQ40077.1"/>
    </source>
</evidence>
<dbReference type="NCBIfam" id="NF007764">
    <property type="entry name" value="PRK10446.1"/>
    <property type="match status" value="1"/>
</dbReference>
<dbReference type="AlphaFoldDB" id="A0A6P1TDI3"/>
<evidence type="ECO:0000313" key="16">
    <source>
        <dbReference type="Proteomes" id="UP000464675"/>
    </source>
</evidence>
<dbReference type="GO" id="GO:0005840">
    <property type="term" value="C:ribosome"/>
    <property type="evidence" value="ECO:0007669"/>
    <property type="project" value="UniProtKB-KW"/>
</dbReference>
<evidence type="ECO:0000256" key="8">
    <source>
        <dbReference type="ARBA" id="ARBA00022917"/>
    </source>
</evidence>
<dbReference type="GO" id="GO:0005737">
    <property type="term" value="C:cytoplasm"/>
    <property type="evidence" value="ECO:0007669"/>
    <property type="project" value="TreeGrafter"/>
</dbReference>
<evidence type="ECO:0000256" key="7">
    <source>
        <dbReference type="ARBA" id="ARBA00022842"/>
    </source>
</evidence>
<keyword evidence="14" id="KW-0687">Ribonucleoprotein</keyword>
<accession>A0A6P1TDI3</accession>
<keyword evidence="4" id="KW-0479">Metal-binding</keyword>
<dbReference type="SUPFAM" id="SSF50630">
    <property type="entry name" value="Acid proteases"/>
    <property type="match status" value="1"/>
</dbReference>
<evidence type="ECO:0000256" key="3">
    <source>
        <dbReference type="ARBA" id="ARBA00022598"/>
    </source>
</evidence>
<dbReference type="Proteomes" id="UP000563601">
    <property type="component" value="Unassembled WGS sequence"/>
</dbReference>
<evidence type="ECO:0000259" key="13">
    <source>
        <dbReference type="PROSITE" id="PS50975"/>
    </source>
</evidence>
<keyword evidence="6 12" id="KW-0067">ATP-binding</keyword>
<evidence type="ECO:0000256" key="11">
    <source>
        <dbReference type="ARBA" id="ARBA00072141"/>
    </source>
</evidence>
<comment type="similarity">
    <text evidence="10">In the C-terminal section; belongs to the RimK family.</text>
</comment>
<evidence type="ECO:0000256" key="2">
    <source>
        <dbReference type="ARBA" id="ARBA00001946"/>
    </source>
</evidence>
<dbReference type="Gene3D" id="3.30.470.20">
    <property type="entry name" value="ATP-grasp fold, B domain"/>
    <property type="match status" value="1"/>
</dbReference>
<protein>
    <recommendedName>
        <fullName evidence="11">Probable alpha-L-glutamate ligase</fullName>
    </recommendedName>
</protein>
<evidence type="ECO:0000256" key="10">
    <source>
        <dbReference type="ARBA" id="ARBA00061239"/>
    </source>
</evidence>
<keyword evidence="14" id="KW-0689">Ribosomal protein</keyword>
<gene>
    <name evidence="15" type="primary">rimK</name>
    <name evidence="15" type="ORF">GTQ55_14530</name>
    <name evidence="14" type="ORF">HNQ53_002673</name>
</gene>
<dbReference type="GO" id="GO:0046872">
    <property type="term" value="F:metal ion binding"/>
    <property type="evidence" value="ECO:0007669"/>
    <property type="project" value="UniProtKB-KW"/>
</dbReference>
<sequence length="471" mass="51693">MDKKIIVGSEEWCAFPGLGIPAIKARVDSGAKTSCLHAYNIQPFNRGGEAWVSFEAHPLQNLRRPRVRCEARVLDKRTVRSSSGDSEKRLVIKTSISIGGSVWDIELTLTNRDSMGYRMLLGREAMMGRMLVDPSESFCLGEIPPSQLEEYYHDEHHMAGTGLRIGVLASNPDLYSNQRIMEAGAERGHRMTFLNIRQCYMKLDSAEPEVHYRDGRILNNLDAVIPRIRPSQTFYGCALTRHFESMGVYALNGSQAISQSRDKLYSLQLLQEGGLNIPISGFANSPMDTNELIDMVGGAPLIVKLLEGTQGRGVVLAETRKAAESVINAFKSLKVNLLVQEFIREAQGKDLRLFVVDGKVFAAIQREAAPGEFRANIHQGGTASIVKVLPEERKLAIKAAKVLGLKVAGVDIIRSKKGPLLLEVNSSPGLEGIESATRKDVAGSMIMAIEKALKWRPAIATGDSLPPEVSD</sequence>
<dbReference type="InterPro" id="IPR041107">
    <property type="entry name" value="Rimk_N"/>
</dbReference>
<dbReference type="NCBIfam" id="TIGR00768">
    <property type="entry name" value="rimK_fam"/>
    <property type="match status" value="1"/>
</dbReference>
<dbReference type="PROSITE" id="PS50975">
    <property type="entry name" value="ATP_GRASP"/>
    <property type="match status" value="1"/>
</dbReference>
<keyword evidence="9" id="KW-0464">Manganese</keyword>
<dbReference type="Gene3D" id="3.40.50.20">
    <property type="match status" value="1"/>
</dbReference>
<evidence type="ECO:0000256" key="4">
    <source>
        <dbReference type="ARBA" id="ARBA00022723"/>
    </source>
</evidence>
<dbReference type="Gene3D" id="3.30.1490.20">
    <property type="entry name" value="ATP-grasp fold, A domain"/>
    <property type="match status" value="1"/>
</dbReference>
<dbReference type="EMBL" id="CP047491">
    <property type="protein sequence ID" value="QHQ40077.1"/>
    <property type="molecule type" value="Genomic_DNA"/>
</dbReference>
<evidence type="ECO:0000313" key="14">
    <source>
        <dbReference type="EMBL" id="MBB5212448.1"/>
    </source>
</evidence>
<dbReference type="InterPro" id="IPR013651">
    <property type="entry name" value="ATP-grasp_RimK-type"/>
</dbReference>
<organism evidence="14 17">
    <name type="scientific">Microbulbifer hydrolyticus</name>
    <dbReference type="NCBI Taxonomy" id="48074"/>
    <lineage>
        <taxon>Bacteria</taxon>
        <taxon>Pseudomonadati</taxon>
        <taxon>Pseudomonadota</taxon>
        <taxon>Gammaproteobacteria</taxon>
        <taxon>Cellvibrionales</taxon>
        <taxon>Microbulbiferaceae</taxon>
        <taxon>Microbulbifer</taxon>
    </lineage>
</organism>
<feature type="domain" description="ATP-grasp" evidence="13">
    <location>
        <begin position="267"/>
        <end position="450"/>
    </location>
</feature>
<dbReference type="InterPro" id="IPR013815">
    <property type="entry name" value="ATP_grasp_subdomain_1"/>
</dbReference>
<dbReference type="InterPro" id="IPR011761">
    <property type="entry name" value="ATP-grasp"/>
</dbReference>
<dbReference type="GO" id="GO:0006412">
    <property type="term" value="P:translation"/>
    <property type="evidence" value="ECO:0007669"/>
    <property type="project" value="UniProtKB-KW"/>
</dbReference>
<evidence type="ECO:0000256" key="12">
    <source>
        <dbReference type="PROSITE-ProRule" id="PRU00409"/>
    </source>
</evidence>
<dbReference type="Pfam" id="PF08443">
    <property type="entry name" value="RimK"/>
    <property type="match status" value="1"/>
</dbReference>
<keyword evidence="3 14" id="KW-0436">Ligase</keyword>
<keyword evidence="8" id="KW-0648">Protein biosynthesis</keyword>
<dbReference type="PANTHER" id="PTHR21621">
    <property type="entry name" value="RIBOSOMAL PROTEIN S6 MODIFICATION PROTEIN"/>
    <property type="match status" value="1"/>
</dbReference>
<dbReference type="GO" id="GO:0009432">
    <property type="term" value="P:SOS response"/>
    <property type="evidence" value="ECO:0007669"/>
    <property type="project" value="TreeGrafter"/>
</dbReference>
<evidence type="ECO:0000256" key="9">
    <source>
        <dbReference type="ARBA" id="ARBA00023211"/>
    </source>
</evidence>
<name>A0A6P1TDI3_9GAMM</name>
<keyword evidence="16" id="KW-1185">Reference proteome</keyword>
<evidence type="ECO:0000313" key="17">
    <source>
        <dbReference type="Proteomes" id="UP000563601"/>
    </source>
</evidence>
<evidence type="ECO:0000256" key="5">
    <source>
        <dbReference type="ARBA" id="ARBA00022741"/>
    </source>
</evidence>
<dbReference type="GO" id="GO:0018169">
    <property type="term" value="F:ribosomal S6-glutamic acid ligase activity"/>
    <property type="evidence" value="ECO:0007669"/>
    <property type="project" value="TreeGrafter"/>
</dbReference>
<comment type="cofactor">
    <cofactor evidence="2">
        <name>Mg(2+)</name>
        <dbReference type="ChEBI" id="CHEBI:18420"/>
    </cofactor>
</comment>
<dbReference type="Pfam" id="PF18030">
    <property type="entry name" value="Rimk_N"/>
    <property type="match status" value="1"/>
</dbReference>
<dbReference type="SUPFAM" id="SSF56059">
    <property type="entry name" value="Glutathione synthetase ATP-binding domain-like"/>
    <property type="match status" value="1"/>
</dbReference>
<dbReference type="InterPro" id="IPR004666">
    <property type="entry name" value="Rp_bS6_RimK/Lys_biosynth_LsyX"/>
</dbReference>
<dbReference type="InterPro" id="IPR008503">
    <property type="entry name" value="Asp_endopeptidase"/>
</dbReference>
<reference evidence="14 17" key="2">
    <citation type="submission" date="2020-08" db="EMBL/GenBank/DDBJ databases">
        <title>Genomic Encyclopedia of Type Strains, Phase IV (KMG-IV): sequencing the most valuable type-strain genomes for metagenomic binning, comparative biology and taxonomic classification.</title>
        <authorList>
            <person name="Goeker M."/>
        </authorList>
    </citation>
    <scope>NUCLEOTIDE SEQUENCE [LARGE SCALE GENOMIC DNA]</scope>
    <source>
        <strain evidence="14 17">DSM 11525</strain>
    </source>
</reference>
<keyword evidence="7" id="KW-0460">Magnesium</keyword>
<reference evidence="15 16" key="1">
    <citation type="submission" date="2020-01" db="EMBL/GenBank/DDBJ databases">
        <title>The possibility of degradation of plastic by Microbulbifer hydrolyticus IRE-31.</title>
        <authorList>
            <person name="Liu L."/>
        </authorList>
    </citation>
    <scope>NUCLEOTIDE SEQUENCE [LARGE SCALE GENOMIC DNA]</scope>
    <source>
        <strain evidence="15 16">IRE-31</strain>
    </source>
</reference>
<dbReference type="OrthoDB" id="3865600at2"/>
<dbReference type="Proteomes" id="UP000464675">
    <property type="component" value="Chromosome"/>
</dbReference>
<proteinExistence type="inferred from homology"/>
<dbReference type="InterPro" id="IPR021109">
    <property type="entry name" value="Peptidase_aspartic_dom_sf"/>
</dbReference>
<dbReference type="Pfam" id="PF05618">
    <property type="entry name" value="Zn_protease"/>
    <property type="match status" value="1"/>
</dbReference>
<dbReference type="Gene3D" id="2.40.70.10">
    <property type="entry name" value="Acid Proteases"/>
    <property type="match status" value="1"/>
</dbReference>
<evidence type="ECO:0000256" key="6">
    <source>
        <dbReference type="ARBA" id="ARBA00022840"/>
    </source>
</evidence>
<dbReference type="GO" id="GO:0005524">
    <property type="term" value="F:ATP binding"/>
    <property type="evidence" value="ECO:0007669"/>
    <property type="project" value="UniProtKB-UniRule"/>
</dbReference>
<dbReference type="FunFam" id="3.30.1490.20:FF:000005">
    <property type="entry name" value="Probable alpha-L-glutamate ligase 1"/>
    <property type="match status" value="1"/>
</dbReference>
<keyword evidence="5 12" id="KW-0547">Nucleotide-binding</keyword>